<evidence type="ECO:0000313" key="4">
    <source>
        <dbReference type="Proteomes" id="UP000783588"/>
    </source>
</evidence>
<name>A0ABS6EST9_9FIRM</name>
<reference evidence="3 4" key="1">
    <citation type="submission" date="2021-06" db="EMBL/GenBank/DDBJ databases">
        <authorList>
            <person name="Sun Q."/>
            <person name="Li D."/>
        </authorList>
    </citation>
    <scope>NUCLEOTIDE SEQUENCE [LARGE SCALE GENOMIC DNA]</scope>
    <source>
        <strain evidence="3 4">MSJd-7</strain>
    </source>
</reference>
<organism evidence="3 4">
    <name type="scientific">Butyricicoccus intestinisimiae</name>
    <dbReference type="NCBI Taxonomy" id="2841509"/>
    <lineage>
        <taxon>Bacteria</taxon>
        <taxon>Bacillati</taxon>
        <taxon>Bacillota</taxon>
        <taxon>Clostridia</taxon>
        <taxon>Eubacteriales</taxon>
        <taxon>Butyricicoccaceae</taxon>
        <taxon>Butyricicoccus</taxon>
    </lineage>
</organism>
<gene>
    <name evidence="3" type="ORF">KQI75_06100</name>
</gene>
<evidence type="ECO:0000313" key="3">
    <source>
        <dbReference type="EMBL" id="MBU5490196.1"/>
    </source>
</evidence>
<dbReference type="Pfam" id="PF13545">
    <property type="entry name" value="HTH_Crp_2"/>
    <property type="match status" value="1"/>
</dbReference>
<feature type="domain" description="Cyclic nucleotide-binding" evidence="1">
    <location>
        <begin position="13"/>
        <end position="115"/>
    </location>
</feature>
<feature type="domain" description="HTH crp-type" evidence="2">
    <location>
        <begin position="154"/>
        <end position="222"/>
    </location>
</feature>
<dbReference type="CDD" id="cd00038">
    <property type="entry name" value="CAP_ED"/>
    <property type="match status" value="1"/>
</dbReference>
<dbReference type="Pfam" id="PF00027">
    <property type="entry name" value="cNMP_binding"/>
    <property type="match status" value="1"/>
</dbReference>
<dbReference type="PROSITE" id="PS51063">
    <property type="entry name" value="HTH_CRP_2"/>
    <property type="match status" value="1"/>
</dbReference>
<keyword evidence="4" id="KW-1185">Reference proteome</keyword>
<evidence type="ECO:0000259" key="2">
    <source>
        <dbReference type="PROSITE" id="PS51063"/>
    </source>
</evidence>
<protein>
    <submittedName>
        <fullName evidence="3">Crp/Fnr family transcriptional regulator</fullName>
    </submittedName>
</protein>
<dbReference type="SMART" id="SM00100">
    <property type="entry name" value="cNMP"/>
    <property type="match status" value="1"/>
</dbReference>
<dbReference type="EMBL" id="JAHLQI010000002">
    <property type="protein sequence ID" value="MBU5490196.1"/>
    <property type="molecule type" value="Genomic_DNA"/>
</dbReference>
<dbReference type="Proteomes" id="UP000783588">
    <property type="component" value="Unassembled WGS sequence"/>
</dbReference>
<accession>A0ABS6EST9</accession>
<dbReference type="RefSeq" id="WP_216469836.1">
    <property type="nucleotide sequence ID" value="NZ_JAHLQI010000002.1"/>
</dbReference>
<dbReference type="InterPro" id="IPR012318">
    <property type="entry name" value="HTH_CRP"/>
</dbReference>
<evidence type="ECO:0000259" key="1">
    <source>
        <dbReference type="PROSITE" id="PS50042"/>
    </source>
</evidence>
<dbReference type="PROSITE" id="PS50042">
    <property type="entry name" value="CNMP_BINDING_3"/>
    <property type="match status" value="1"/>
</dbReference>
<dbReference type="InterPro" id="IPR000595">
    <property type="entry name" value="cNMP-bd_dom"/>
</dbReference>
<proteinExistence type="predicted"/>
<sequence length="224" mass="25191">MYPSSSILADCWLFRGLAPQEISAVLGCISAKQQSYPKHSFVFRAGKPVTHAGIVLRGELHIVREDFWGNQTIHAICRPADLFGEVFACLPDHTADVSVLAKQDTEVLYLDMQHLLTSCSNSCAFHNRLIHNYVTVLAQKNRMLNQKIRHCTQRTIRGKVLSYLSEQAVLTGSTTFRIPFNRQQLADYLSVDRSALSAELSHLQSQGLLTFHRNQFTLFASAEV</sequence>
<comment type="caution">
    <text evidence="3">The sequence shown here is derived from an EMBL/GenBank/DDBJ whole genome shotgun (WGS) entry which is preliminary data.</text>
</comment>